<organism evidence="1 2">
    <name type="scientific">Ruminiclostridium papyrosolvens C7</name>
    <dbReference type="NCBI Taxonomy" id="1330534"/>
    <lineage>
        <taxon>Bacteria</taxon>
        <taxon>Bacillati</taxon>
        <taxon>Bacillota</taxon>
        <taxon>Clostridia</taxon>
        <taxon>Eubacteriales</taxon>
        <taxon>Oscillospiraceae</taxon>
        <taxon>Ruminiclostridium</taxon>
    </lineage>
</organism>
<evidence type="ECO:0000313" key="2">
    <source>
        <dbReference type="Proteomes" id="UP000016860"/>
    </source>
</evidence>
<evidence type="ECO:0000313" key="1">
    <source>
        <dbReference type="EMBL" id="EPR12349.1"/>
    </source>
</evidence>
<comment type="caution">
    <text evidence="1">The sequence shown here is derived from an EMBL/GenBank/DDBJ whole genome shotgun (WGS) entry which is preliminary data.</text>
</comment>
<dbReference type="STRING" id="1330534.L323_08595"/>
<evidence type="ECO:0008006" key="3">
    <source>
        <dbReference type="Google" id="ProtNLM"/>
    </source>
</evidence>
<proteinExistence type="predicted"/>
<dbReference type="PATRIC" id="fig|1330534.3.peg.1709"/>
<gene>
    <name evidence="1" type="ORF">L323_08595</name>
</gene>
<name>U4R2I7_9FIRM</name>
<dbReference type="Proteomes" id="UP000016860">
    <property type="component" value="Unassembled WGS sequence"/>
</dbReference>
<accession>U4R2I7</accession>
<dbReference type="EMBL" id="ATAY01000028">
    <property type="protein sequence ID" value="EPR12349.1"/>
    <property type="molecule type" value="Genomic_DNA"/>
</dbReference>
<sequence length="190" mass="22498">MITKRDQTVLNFIEDFHIATAKQIYQIFFNKTSYRYCNNRLLYLYNQGFIKRSRSTIDNGFAYYINKKPIQVHHDLIRSGIYVLLNQHYSVEAWQNEYIIENIRPDAFCLVNDHDIVFPCFIEVHLNNKFNFEKYQALIKNADLKAIFKLMPRVVIVTDRDIVAPTNIGIKFKIVNYETTTGIDNLFRGI</sequence>
<reference evidence="1 2" key="1">
    <citation type="journal article" date="2013" name="Genome Announc.">
        <title>Draft Genome Sequence of the Cellulolytic Bacterium Clostridium papyrosolvens C7 (ATCC 700395).</title>
        <authorList>
            <person name="Zepeda V."/>
            <person name="Dassa B."/>
            <person name="Borovok I."/>
            <person name="Lamed R."/>
            <person name="Bayer E.A."/>
            <person name="Cate J.H."/>
        </authorList>
    </citation>
    <scope>NUCLEOTIDE SEQUENCE [LARGE SCALE GENOMIC DNA]</scope>
    <source>
        <strain evidence="1 2">C7</strain>
    </source>
</reference>
<dbReference type="RefSeq" id="WP_020815264.1">
    <property type="nucleotide sequence ID" value="NZ_ATAY01000028.1"/>
</dbReference>
<dbReference type="AlphaFoldDB" id="U4R2I7"/>
<protein>
    <recommendedName>
        <fullName evidence="3">Replication-relaxation</fullName>
    </recommendedName>
</protein>